<dbReference type="AlphaFoldDB" id="A0A078H0W0"/>
<sequence length="75" mass="8835">METSVASVAVSIVIAVVSWWVWRTLKWVWFKPKMLESYLRRQEARSKTIKLTDDITPRVVPYPFHMLKTHGMFPG</sequence>
<dbReference type="PaxDb" id="3708-A0A078H0W0"/>
<dbReference type="EMBL" id="LK032292">
    <property type="protein sequence ID" value="CDY32350.1"/>
    <property type="molecule type" value="Genomic_DNA"/>
</dbReference>
<accession>A0A078H0W0</accession>
<gene>
    <name evidence="2" type="primary">BnaC01g36690D</name>
    <name evidence="2" type="ORF">GSBRNA2T00051874001</name>
</gene>
<proteinExistence type="predicted"/>
<dbReference type="OMA" id="KTHGMFP"/>
<reference evidence="2 3" key="1">
    <citation type="journal article" date="2014" name="Science">
        <title>Plant genetics. Early allopolyploid evolution in the post-Neolithic Brassica napus oilseed genome.</title>
        <authorList>
            <person name="Chalhoub B."/>
            <person name="Denoeud F."/>
            <person name="Liu S."/>
            <person name="Parkin I.A."/>
            <person name="Tang H."/>
            <person name="Wang X."/>
            <person name="Chiquet J."/>
            <person name="Belcram H."/>
            <person name="Tong C."/>
            <person name="Samans B."/>
            <person name="Correa M."/>
            <person name="Da Silva C."/>
            <person name="Just J."/>
            <person name="Falentin C."/>
            <person name="Koh C.S."/>
            <person name="Le Clainche I."/>
            <person name="Bernard M."/>
            <person name="Bento P."/>
            <person name="Noel B."/>
            <person name="Labadie K."/>
            <person name="Alberti A."/>
            <person name="Charles M."/>
            <person name="Arnaud D."/>
            <person name="Guo H."/>
            <person name="Daviaud C."/>
            <person name="Alamery S."/>
            <person name="Jabbari K."/>
            <person name="Zhao M."/>
            <person name="Edger P.P."/>
            <person name="Chelaifa H."/>
            <person name="Tack D."/>
            <person name="Lassalle G."/>
            <person name="Mestiri I."/>
            <person name="Schnel N."/>
            <person name="Le Paslier M.C."/>
            <person name="Fan G."/>
            <person name="Renault V."/>
            <person name="Bayer P.E."/>
            <person name="Golicz A.A."/>
            <person name="Manoli S."/>
            <person name="Lee T.H."/>
            <person name="Thi V.H."/>
            <person name="Chalabi S."/>
            <person name="Hu Q."/>
            <person name="Fan C."/>
            <person name="Tollenaere R."/>
            <person name="Lu Y."/>
            <person name="Battail C."/>
            <person name="Shen J."/>
            <person name="Sidebottom C.H."/>
            <person name="Wang X."/>
            <person name="Canaguier A."/>
            <person name="Chauveau A."/>
            <person name="Berard A."/>
            <person name="Deniot G."/>
            <person name="Guan M."/>
            <person name="Liu Z."/>
            <person name="Sun F."/>
            <person name="Lim Y.P."/>
            <person name="Lyons E."/>
            <person name="Town C.D."/>
            <person name="Bancroft I."/>
            <person name="Wang X."/>
            <person name="Meng J."/>
            <person name="Ma J."/>
            <person name="Pires J.C."/>
            <person name="King G.J."/>
            <person name="Brunel D."/>
            <person name="Delourme R."/>
            <person name="Renard M."/>
            <person name="Aury J.M."/>
            <person name="Adams K.L."/>
            <person name="Batley J."/>
            <person name="Snowdon R.J."/>
            <person name="Tost J."/>
            <person name="Edwards D."/>
            <person name="Zhou Y."/>
            <person name="Hua W."/>
            <person name="Sharpe A.G."/>
            <person name="Paterson A.H."/>
            <person name="Guan C."/>
            <person name="Wincker P."/>
        </authorList>
    </citation>
    <scope>NUCLEOTIDE SEQUENCE [LARGE SCALE GENOMIC DNA]</scope>
    <source>
        <strain evidence="3">cv. Darmor-bzh</strain>
    </source>
</reference>
<evidence type="ECO:0000313" key="2">
    <source>
        <dbReference type="EMBL" id="CDY32350.1"/>
    </source>
</evidence>
<keyword evidence="3" id="KW-1185">Reference proteome</keyword>
<evidence type="ECO:0000256" key="1">
    <source>
        <dbReference type="SAM" id="Phobius"/>
    </source>
</evidence>
<keyword evidence="1" id="KW-1133">Transmembrane helix</keyword>
<keyword evidence="1" id="KW-0812">Transmembrane</keyword>
<evidence type="ECO:0000313" key="3">
    <source>
        <dbReference type="Proteomes" id="UP000028999"/>
    </source>
</evidence>
<name>A0A078H0W0_BRANA</name>
<dbReference type="Gramene" id="CDY32350">
    <property type="protein sequence ID" value="CDY32350"/>
    <property type="gene ID" value="GSBRNA2T00051874001"/>
</dbReference>
<keyword evidence="1" id="KW-0472">Membrane</keyword>
<protein>
    <submittedName>
        <fullName evidence="2">BnaC01g36690D protein</fullName>
    </submittedName>
</protein>
<dbReference type="STRING" id="3708.A0A078H0W0"/>
<feature type="transmembrane region" description="Helical" evidence="1">
    <location>
        <begin position="6"/>
        <end position="25"/>
    </location>
</feature>
<organism evidence="2 3">
    <name type="scientific">Brassica napus</name>
    <name type="common">Rape</name>
    <dbReference type="NCBI Taxonomy" id="3708"/>
    <lineage>
        <taxon>Eukaryota</taxon>
        <taxon>Viridiplantae</taxon>
        <taxon>Streptophyta</taxon>
        <taxon>Embryophyta</taxon>
        <taxon>Tracheophyta</taxon>
        <taxon>Spermatophyta</taxon>
        <taxon>Magnoliopsida</taxon>
        <taxon>eudicotyledons</taxon>
        <taxon>Gunneridae</taxon>
        <taxon>Pentapetalae</taxon>
        <taxon>rosids</taxon>
        <taxon>malvids</taxon>
        <taxon>Brassicales</taxon>
        <taxon>Brassicaceae</taxon>
        <taxon>Brassiceae</taxon>
        <taxon>Brassica</taxon>
    </lineage>
</organism>
<dbReference type="Proteomes" id="UP000028999">
    <property type="component" value="Unassembled WGS sequence"/>
</dbReference>